<evidence type="ECO:0000256" key="4">
    <source>
        <dbReference type="ARBA" id="ARBA00023163"/>
    </source>
</evidence>
<comment type="caution">
    <text evidence="8">The sequence shown here is derived from an EMBL/GenBank/DDBJ whole genome shotgun (WGS) entry which is preliminary data.</text>
</comment>
<dbReference type="InterPro" id="IPR050815">
    <property type="entry name" value="TF_fung"/>
</dbReference>
<dbReference type="InterPro" id="IPR001138">
    <property type="entry name" value="Zn2Cys6_DnaBD"/>
</dbReference>
<dbReference type="SUPFAM" id="SSF57701">
    <property type="entry name" value="Zn2/Cys6 DNA-binding domain"/>
    <property type="match status" value="1"/>
</dbReference>
<dbReference type="EMBL" id="LFZN01000078">
    <property type="protein sequence ID" value="KXT00200.1"/>
    <property type="molecule type" value="Genomic_DNA"/>
</dbReference>
<dbReference type="Proteomes" id="UP000070133">
    <property type="component" value="Unassembled WGS sequence"/>
</dbReference>
<keyword evidence="6" id="KW-0812">Transmembrane</keyword>
<keyword evidence="6" id="KW-0472">Membrane</keyword>
<dbReference type="GO" id="GO:0003677">
    <property type="term" value="F:DNA binding"/>
    <property type="evidence" value="ECO:0007669"/>
    <property type="project" value="InterPro"/>
</dbReference>
<dbReference type="SMART" id="SM00066">
    <property type="entry name" value="GAL4"/>
    <property type="match status" value="1"/>
</dbReference>
<dbReference type="PANTHER" id="PTHR47338">
    <property type="entry name" value="ZN(II)2CYS6 TRANSCRIPTION FACTOR (EUROFUNG)-RELATED"/>
    <property type="match status" value="1"/>
</dbReference>
<evidence type="ECO:0000256" key="3">
    <source>
        <dbReference type="ARBA" id="ARBA00023015"/>
    </source>
</evidence>
<gene>
    <name evidence="8" type="ORF">AC578_7032</name>
</gene>
<accession>A0A139HCL4</accession>
<evidence type="ECO:0000313" key="8">
    <source>
        <dbReference type="EMBL" id="KXT00200.1"/>
    </source>
</evidence>
<dbReference type="AlphaFoldDB" id="A0A139HCL4"/>
<keyword evidence="3" id="KW-0805">Transcription regulation</keyword>
<name>A0A139HCL4_9PEZI</name>
<dbReference type="PROSITE" id="PS00463">
    <property type="entry name" value="ZN2_CY6_FUNGAL_1"/>
    <property type="match status" value="1"/>
</dbReference>
<dbReference type="Gene3D" id="4.10.240.10">
    <property type="entry name" value="Zn(2)-C6 fungal-type DNA-binding domain"/>
    <property type="match status" value="1"/>
</dbReference>
<evidence type="ECO:0000256" key="6">
    <source>
        <dbReference type="SAM" id="Phobius"/>
    </source>
</evidence>
<dbReference type="InterPro" id="IPR036864">
    <property type="entry name" value="Zn2-C6_fun-type_DNA-bd_sf"/>
</dbReference>
<organism evidence="8 9">
    <name type="scientific">Pseudocercospora eumusae</name>
    <dbReference type="NCBI Taxonomy" id="321146"/>
    <lineage>
        <taxon>Eukaryota</taxon>
        <taxon>Fungi</taxon>
        <taxon>Dikarya</taxon>
        <taxon>Ascomycota</taxon>
        <taxon>Pezizomycotina</taxon>
        <taxon>Dothideomycetes</taxon>
        <taxon>Dothideomycetidae</taxon>
        <taxon>Mycosphaerellales</taxon>
        <taxon>Mycosphaerellaceae</taxon>
        <taxon>Pseudocercospora</taxon>
    </lineage>
</organism>
<sequence>MTSTKTPVACLHCRKKKRKCDREKPSCGTCLKTSASCTYPEPADLISQANRLVLTEQPSKIPAPHELPSQVIGQKLLETYFDNIHSANLLFHRKIAFQLYAQERVPGFLLQAVFAHAAIFLRNVGYLGGTVDDVFGKSWAWARCASAFVLADADEPGIERIQALHVLHGYYFARGDVRRAEIHARVAFELCCVLGYDKMIDDGVSFASMSMTERFAREMKRRCFWACWSTAALRAEPQRSLTLCDMAARCPLPAAFEDGGLTDGVRFKLGPTMQEALSAGDDPLCHMAEIVKALRIWTQVQSFVWTSGEVSDPDWEDELNKLKALIQDSTTYAQGCFEHLEAATGEHSEDIELIVSIRSLHHLNRMLLHAAVIPAFSKHPAAAMVPHDDIWKSADVVLHEANSIVQLFSSRLGRRLDRTRLWPLSGHAVFISGVVLMAYGGVIRTPFNASWIWNALRPDEASFVWVQEMLDFLSQYWEPLRDQSSNISDDRSNRYLMSPECKLSSEFAPLPQSHFEDRSSCCPVRAVDEAAAVRNTALISFAQDDASADMGGRNAVQVGRVCSQRSIYTELRRRALIYAIHGSAPGPQSTTQQCCHDTNVT</sequence>
<dbReference type="GO" id="GO:0005634">
    <property type="term" value="C:nucleus"/>
    <property type="evidence" value="ECO:0007669"/>
    <property type="project" value="UniProtKB-SubCell"/>
</dbReference>
<comment type="subcellular location">
    <subcellularLocation>
        <location evidence="1">Nucleus</location>
    </subcellularLocation>
</comment>
<dbReference type="PROSITE" id="PS50048">
    <property type="entry name" value="ZN2_CY6_FUNGAL_2"/>
    <property type="match status" value="1"/>
</dbReference>
<feature type="domain" description="Zn(2)-C6 fungal-type" evidence="7">
    <location>
        <begin position="9"/>
        <end position="39"/>
    </location>
</feature>
<evidence type="ECO:0000313" key="9">
    <source>
        <dbReference type="Proteomes" id="UP000070133"/>
    </source>
</evidence>
<dbReference type="GO" id="GO:0006351">
    <property type="term" value="P:DNA-templated transcription"/>
    <property type="evidence" value="ECO:0007669"/>
    <property type="project" value="InterPro"/>
</dbReference>
<dbReference type="Pfam" id="PF00172">
    <property type="entry name" value="Zn_clus"/>
    <property type="match status" value="1"/>
</dbReference>
<dbReference type="CDD" id="cd00067">
    <property type="entry name" value="GAL4"/>
    <property type="match status" value="1"/>
</dbReference>
<dbReference type="GO" id="GO:0008270">
    <property type="term" value="F:zinc ion binding"/>
    <property type="evidence" value="ECO:0007669"/>
    <property type="project" value="InterPro"/>
</dbReference>
<keyword evidence="4" id="KW-0804">Transcription</keyword>
<dbReference type="InterPro" id="IPR007219">
    <property type="entry name" value="XnlR_reg_dom"/>
</dbReference>
<dbReference type="OrthoDB" id="309640at2759"/>
<dbReference type="CDD" id="cd12148">
    <property type="entry name" value="fungal_TF_MHR"/>
    <property type="match status" value="1"/>
</dbReference>
<proteinExistence type="predicted"/>
<keyword evidence="2" id="KW-0479">Metal-binding</keyword>
<dbReference type="PANTHER" id="PTHR47338:SF5">
    <property type="entry name" value="ZN(II)2CYS6 TRANSCRIPTION FACTOR (EUROFUNG)"/>
    <property type="match status" value="1"/>
</dbReference>
<dbReference type="GO" id="GO:0000981">
    <property type="term" value="F:DNA-binding transcription factor activity, RNA polymerase II-specific"/>
    <property type="evidence" value="ECO:0007669"/>
    <property type="project" value="InterPro"/>
</dbReference>
<protein>
    <recommendedName>
        <fullName evidence="7">Zn(2)-C6 fungal-type domain-containing protein</fullName>
    </recommendedName>
</protein>
<evidence type="ECO:0000259" key="7">
    <source>
        <dbReference type="PROSITE" id="PS50048"/>
    </source>
</evidence>
<keyword evidence="6" id="KW-1133">Transmembrane helix</keyword>
<evidence type="ECO:0000256" key="5">
    <source>
        <dbReference type="ARBA" id="ARBA00023242"/>
    </source>
</evidence>
<feature type="transmembrane region" description="Helical" evidence="6">
    <location>
        <begin position="421"/>
        <end position="442"/>
    </location>
</feature>
<dbReference type="Pfam" id="PF04082">
    <property type="entry name" value="Fungal_trans"/>
    <property type="match status" value="1"/>
</dbReference>
<dbReference type="STRING" id="321146.A0A139HCL4"/>
<keyword evidence="5" id="KW-0539">Nucleus</keyword>
<evidence type="ECO:0000256" key="1">
    <source>
        <dbReference type="ARBA" id="ARBA00004123"/>
    </source>
</evidence>
<keyword evidence="9" id="KW-1185">Reference proteome</keyword>
<evidence type="ECO:0000256" key="2">
    <source>
        <dbReference type="ARBA" id="ARBA00022723"/>
    </source>
</evidence>
<reference evidence="8 9" key="1">
    <citation type="submission" date="2015-07" db="EMBL/GenBank/DDBJ databases">
        <title>Comparative genomics of the Sigatoka disease complex on banana suggests a link between parallel evolutionary changes in Pseudocercospora fijiensis and Pseudocercospora eumusae and increased virulence on the banana host.</title>
        <authorList>
            <person name="Chang T.-C."/>
            <person name="Salvucci A."/>
            <person name="Crous P.W."/>
            <person name="Stergiopoulos I."/>
        </authorList>
    </citation>
    <scope>NUCLEOTIDE SEQUENCE [LARGE SCALE GENOMIC DNA]</scope>
    <source>
        <strain evidence="8 9">CBS 114824</strain>
    </source>
</reference>